<proteinExistence type="predicted"/>
<evidence type="ECO:0000313" key="2">
    <source>
        <dbReference type="EMBL" id="RCW72033.1"/>
    </source>
</evidence>
<sequence length="119" mass="13345">METNFQIFCREFNEAFVKGNASFILESVTDDVSWQMVGTGTISGKEALKETLGNMDDTNHFNLVINHIITHGKEAAVNGTIEVEASSGEHKNYSFCDIYKVNKHKNGKIKEIISYVIEL</sequence>
<dbReference type="InterPro" id="IPR037401">
    <property type="entry name" value="SnoaL-like"/>
</dbReference>
<dbReference type="SUPFAM" id="SSF54427">
    <property type="entry name" value="NTF2-like"/>
    <property type="match status" value="1"/>
</dbReference>
<name>A0A368XVP0_9BACI</name>
<gene>
    <name evidence="2" type="ORF">DFR57_105218</name>
</gene>
<accession>A0A368XVP0</accession>
<dbReference type="Proteomes" id="UP000252585">
    <property type="component" value="Unassembled WGS sequence"/>
</dbReference>
<dbReference type="Gene3D" id="3.10.450.50">
    <property type="match status" value="1"/>
</dbReference>
<feature type="domain" description="SnoaL-like" evidence="1">
    <location>
        <begin position="10"/>
        <end position="111"/>
    </location>
</feature>
<dbReference type="GO" id="GO:0016853">
    <property type="term" value="F:isomerase activity"/>
    <property type="evidence" value="ECO:0007669"/>
    <property type="project" value="UniProtKB-KW"/>
</dbReference>
<organism evidence="2 3">
    <name type="scientific">Saliterribacillus persicus</name>
    <dbReference type="NCBI Taxonomy" id="930114"/>
    <lineage>
        <taxon>Bacteria</taxon>
        <taxon>Bacillati</taxon>
        <taxon>Bacillota</taxon>
        <taxon>Bacilli</taxon>
        <taxon>Bacillales</taxon>
        <taxon>Bacillaceae</taxon>
        <taxon>Saliterribacillus</taxon>
    </lineage>
</organism>
<dbReference type="InterPro" id="IPR032710">
    <property type="entry name" value="NTF2-like_dom_sf"/>
</dbReference>
<protein>
    <submittedName>
        <fullName evidence="2">Ketosteroid isomerase-like protein</fullName>
    </submittedName>
</protein>
<keyword evidence="2" id="KW-0413">Isomerase</keyword>
<evidence type="ECO:0000259" key="1">
    <source>
        <dbReference type="Pfam" id="PF12680"/>
    </source>
</evidence>
<dbReference type="AlphaFoldDB" id="A0A368XVP0"/>
<keyword evidence="3" id="KW-1185">Reference proteome</keyword>
<dbReference type="Pfam" id="PF12680">
    <property type="entry name" value="SnoaL_2"/>
    <property type="match status" value="1"/>
</dbReference>
<reference evidence="2 3" key="1">
    <citation type="submission" date="2018-07" db="EMBL/GenBank/DDBJ databases">
        <title>Genomic Encyclopedia of Type Strains, Phase IV (KMG-IV): sequencing the most valuable type-strain genomes for metagenomic binning, comparative biology and taxonomic classification.</title>
        <authorList>
            <person name="Goeker M."/>
        </authorList>
    </citation>
    <scope>NUCLEOTIDE SEQUENCE [LARGE SCALE GENOMIC DNA]</scope>
    <source>
        <strain evidence="2 3">DSM 27696</strain>
    </source>
</reference>
<dbReference type="RefSeq" id="WP_114352578.1">
    <property type="nucleotide sequence ID" value="NZ_QPJJ01000005.1"/>
</dbReference>
<comment type="caution">
    <text evidence="2">The sequence shown here is derived from an EMBL/GenBank/DDBJ whole genome shotgun (WGS) entry which is preliminary data.</text>
</comment>
<dbReference type="EMBL" id="QPJJ01000005">
    <property type="protein sequence ID" value="RCW72033.1"/>
    <property type="molecule type" value="Genomic_DNA"/>
</dbReference>
<evidence type="ECO:0000313" key="3">
    <source>
        <dbReference type="Proteomes" id="UP000252585"/>
    </source>
</evidence>
<dbReference type="OrthoDB" id="6692273at2"/>